<name>A0A7I7S8E9_9MYCO</name>
<keyword evidence="3" id="KW-0804">Transcription</keyword>
<dbReference type="GO" id="GO:0003700">
    <property type="term" value="F:DNA-binding transcription factor activity"/>
    <property type="evidence" value="ECO:0007669"/>
    <property type="project" value="TreeGrafter"/>
</dbReference>
<evidence type="ECO:0000256" key="1">
    <source>
        <dbReference type="ARBA" id="ARBA00023015"/>
    </source>
</evidence>
<dbReference type="PROSITE" id="PS01081">
    <property type="entry name" value="HTH_TETR_1"/>
    <property type="match status" value="1"/>
</dbReference>
<reference evidence="4 5" key="1">
    <citation type="submission" date="2017-04" db="EMBL/GenBank/DDBJ databases">
        <title>The new phylogeny of genus Mycobacterium.</title>
        <authorList>
            <person name="Tortoli E."/>
            <person name="Trovato A."/>
            <person name="Cirillo D.M."/>
        </authorList>
    </citation>
    <scope>NUCLEOTIDE SEQUENCE [LARGE SCALE GENOMIC DNA]</scope>
    <source>
        <strain evidence="4 5">KCTC 19819</strain>
    </source>
</reference>
<accession>A0A7I7S8E9</accession>
<dbReference type="RefSeq" id="WP_085303921.1">
    <property type="nucleotide sequence ID" value="NZ_AP022594.1"/>
</dbReference>
<dbReference type="OrthoDB" id="7186647at2"/>
<dbReference type="Gene3D" id="1.10.357.10">
    <property type="entry name" value="Tetracycline Repressor, domain 2"/>
    <property type="match status" value="1"/>
</dbReference>
<dbReference type="InterPro" id="IPR050109">
    <property type="entry name" value="HTH-type_TetR-like_transc_reg"/>
</dbReference>
<dbReference type="PANTHER" id="PTHR30055">
    <property type="entry name" value="HTH-TYPE TRANSCRIPTIONAL REGULATOR RUTR"/>
    <property type="match status" value="1"/>
</dbReference>
<evidence type="ECO:0000256" key="3">
    <source>
        <dbReference type="ARBA" id="ARBA00023163"/>
    </source>
</evidence>
<sequence length="228" mass="24884">MTSVTRKPQAGRQARRGRIEQRMLAATERLMSRGASFTELSVERLSAEAGISRASFYIYFTDKGELLRRLATHVLGDLTEAAQSWWRVAWRNDPADIHRGMTGIVAGYRRHQRLLIALSEMSGYDPQVAATYRGLLTGIAGELTSVIVAGQDDGSIDAALPAEVTAGALTWMVERTCQQELPNRPPEYDAALAQALTTIVRGALYAPVPSLERDQVVGVHGRPPQLGG</sequence>
<dbReference type="Pfam" id="PF00440">
    <property type="entry name" value="TetR_N"/>
    <property type="match status" value="1"/>
</dbReference>
<evidence type="ECO:0000313" key="5">
    <source>
        <dbReference type="Proteomes" id="UP000193577"/>
    </source>
</evidence>
<dbReference type="PANTHER" id="PTHR30055:SF234">
    <property type="entry name" value="HTH-TYPE TRANSCRIPTIONAL REGULATOR BETI"/>
    <property type="match status" value="1"/>
</dbReference>
<keyword evidence="1" id="KW-0805">Transcription regulation</keyword>
<comment type="caution">
    <text evidence="4">The sequence shown here is derived from an EMBL/GenBank/DDBJ whole genome shotgun (WGS) entry which is preliminary data.</text>
</comment>
<protein>
    <submittedName>
        <fullName evidence="4">TetR family transcriptional regulator</fullName>
    </submittedName>
</protein>
<evidence type="ECO:0000256" key="2">
    <source>
        <dbReference type="ARBA" id="ARBA00023125"/>
    </source>
</evidence>
<dbReference type="SUPFAM" id="SSF46689">
    <property type="entry name" value="Homeodomain-like"/>
    <property type="match status" value="1"/>
</dbReference>
<keyword evidence="2" id="KW-0238">DNA-binding</keyword>
<dbReference type="Pfam" id="PF21313">
    <property type="entry name" value="EthR_C"/>
    <property type="match status" value="1"/>
</dbReference>
<dbReference type="InterPro" id="IPR023772">
    <property type="entry name" value="DNA-bd_HTH_TetR-type_CS"/>
</dbReference>
<dbReference type="InterPro" id="IPR001647">
    <property type="entry name" value="HTH_TetR"/>
</dbReference>
<evidence type="ECO:0000313" key="4">
    <source>
        <dbReference type="EMBL" id="OSC33454.1"/>
    </source>
</evidence>
<dbReference type="Gene3D" id="1.10.10.60">
    <property type="entry name" value="Homeodomain-like"/>
    <property type="match status" value="1"/>
</dbReference>
<dbReference type="SUPFAM" id="SSF48498">
    <property type="entry name" value="Tetracyclin repressor-like, C-terminal domain"/>
    <property type="match status" value="1"/>
</dbReference>
<dbReference type="AlphaFoldDB" id="A0A7I7S8E9"/>
<dbReference type="InterPro" id="IPR049397">
    <property type="entry name" value="EthR_C"/>
</dbReference>
<organism evidence="4 5">
    <name type="scientific">Mycolicibacillus koreensis</name>
    <dbReference type="NCBI Taxonomy" id="1069220"/>
    <lineage>
        <taxon>Bacteria</taxon>
        <taxon>Bacillati</taxon>
        <taxon>Actinomycetota</taxon>
        <taxon>Actinomycetes</taxon>
        <taxon>Mycobacteriales</taxon>
        <taxon>Mycobacteriaceae</taxon>
        <taxon>Mycolicibacillus</taxon>
    </lineage>
</organism>
<keyword evidence="5" id="KW-1185">Reference proteome</keyword>
<dbReference type="InterPro" id="IPR036271">
    <property type="entry name" value="Tet_transcr_reg_TetR-rel_C_sf"/>
</dbReference>
<dbReference type="EMBL" id="NCXO01000021">
    <property type="protein sequence ID" value="OSC33454.1"/>
    <property type="molecule type" value="Genomic_DNA"/>
</dbReference>
<dbReference type="InterPro" id="IPR009057">
    <property type="entry name" value="Homeodomain-like_sf"/>
</dbReference>
<dbReference type="Proteomes" id="UP000193577">
    <property type="component" value="Unassembled WGS sequence"/>
</dbReference>
<gene>
    <name evidence="4" type="ORF">B8W67_10630</name>
</gene>
<dbReference type="GO" id="GO:0000976">
    <property type="term" value="F:transcription cis-regulatory region binding"/>
    <property type="evidence" value="ECO:0007669"/>
    <property type="project" value="TreeGrafter"/>
</dbReference>
<dbReference type="PROSITE" id="PS50977">
    <property type="entry name" value="HTH_TETR_2"/>
    <property type="match status" value="1"/>
</dbReference>
<proteinExistence type="predicted"/>